<protein>
    <submittedName>
        <fullName evidence="2">Uncharacterized protein</fullName>
    </submittedName>
</protein>
<dbReference type="AlphaFoldDB" id="A0A2B7YEV6"/>
<comment type="caution">
    <text evidence="2">The sequence shown here is derived from an EMBL/GenBank/DDBJ whole genome shotgun (WGS) entry which is preliminary data.</text>
</comment>
<accession>A0A2B7YEV6</accession>
<feature type="compositionally biased region" description="Basic and acidic residues" evidence="1">
    <location>
        <begin position="253"/>
        <end position="271"/>
    </location>
</feature>
<dbReference type="OrthoDB" id="437973at2759"/>
<reference evidence="2 3" key="1">
    <citation type="submission" date="2017-10" db="EMBL/GenBank/DDBJ databases">
        <title>Comparative genomics in systemic dimorphic fungi from Ajellomycetaceae.</title>
        <authorList>
            <person name="Munoz J.F."/>
            <person name="Mcewen J.G."/>
            <person name="Clay O.K."/>
            <person name="Cuomo C.A."/>
        </authorList>
    </citation>
    <scope>NUCLEOTIDE SEQUENCE [LARGE SCALE GENOMIC DNA]</scope>
    <source>
        <strain evidence="2 3">UAMH7299</strain>
    </source>
</reference>
<organism evidence="2 3">
    <name type="scientific">Polytolypa hystricis (strain UAMH7299)</name>
    <dbReference type="NCBI Taxonomy" id="1447883"/>
    <lineage>
        <taxon>Eukaryota</taxon>
        <taxon>Fungi</taxon>
        <taxon>Dikarya</taxon>
        <taxon>Ascomycota</taxon>
        <taxon>Pezizomycotina</taxon>
        <taxon>Eurotiomycetes</taxon>
        <taxon>Eurotiomycetidae</taxon>
        <taxon>Onygenales</taxon>
        <taxon>Onygenales incertae sedis</taxon>
        <taxon>Polytolypa</taxon>
    </lineage>
</organism>
<dbReference type="Pfam" id="PF13917">
    <property type="entry name" value="zf-CCHC_3"/>
    <property type="match status" value="1"/>
</dbReference>
<gene>
    <name evidence="2" type="ORF">AJ80_04227</name>
</gene>
<feature type="compositionally biased region" description="Low complexity" evidence="1">
    <location>
        <begin position="112"/>
        <end position="133"/>
    </location>
</feature>
<dbReference type="STRING" id="1447883.A0A2B7YEV6"/>
<feature type="compositionally biased region" description="Basic and acidic residues" evidence="1">
    <location>
        <begin position="79"/>
        <end position="100"/>
    </location>
</feature>
<evidence type="ECO:0000256" key="1">
    <source>
        <dbReference type="SAM" id="MobiDB-lite"/>
    </source>
</evidence>
<dbReference type="EMBL" id="PDNA01000052">
    <property type="protein sequence ID" value="PGH19147.1"/>
    <property type="molecule type" value="Genomic_DNA"/>
</dbReference>
<name>A0A2B7YEV6_POLH7</name>
<dbReference type="Proteomes" id="UP000224634">
    <property type="component" value="Unassembled WGS sequence"/>
</dbReference>
<sequence>MNRYHSVPALRGQSKATATTLCQKCLKRDNYECKATAQERPYRSRPSRTQQLANPKLVPKLTNDAPNDLPSKNGIADEQLARREEERGRKRSSSHEDDTYSNRGPSKKRVRSVSPAYSSSSVSTISTNRSLSKSPPPRRDVSRSPYRSRSRKRKLSESPSGRSYFSHSPDARRQSRSPSYSKESERNTRRRRKSRSPSARGRHYDSDRRGSWRNRSRSQSVDKSRVARQRRSFSSNSLDSDDRNRRRGSYSVEENRDQAEGWPRTRDRRGPPETSRPIRNPSPPPRRDRSLSPYSKRLALTQSLGMGR</sequence>
<evidence type="ECO:0000313" key="3">
    <source>
        <dbReference type="Proteomes" id="UP000224634"/>
    </source>
</evidence>
<keyword evidence="3" id="KW-1185">Reference proteome</keyword>
<evidence type="ECO:0000313" key="2">
    <source>
        <dbReference type="EMBL" id="PGH19147.1"/>
    </source>
</evidence>
<feature type="region of interest" description="Disordered" evidence="1">
    <location>
        <begin position="36"/>
        <end position="308"/>
    </location>
</feature>
<proteinExistence type="predicted"/>